<evidence type="ECO:0008006" key="3">
    <source>
        <dbReference type="Google" id="ProtNLM"/>
    </source>
</evidence>
<dbReference type="Proteomes" id="UP001148838">
    <property type="component" value="Unassembled WGS sequence"/>
</dbReference>
<comment type="caution">
    <text evidence="1">The sequence shown here is derived from an EMBL/GenBank/DDBJ whole genome shotgun (WGS) entry which is preliminary data.</text>
</comment>
<dbReference type="EMBL" id="JAJSOF020000021">
    <property type="protein sequence ID" value="KAJ4437175.1"/>
    <property type="molecule type" value="Genomic_DNA"/>
</dbReference>
<organism evidence="1 2">
    <name type="scientific">Periplaneta americana</name>
    <name type="common">American cockroach</name>
    <name type="synonym">Blatta americana</name>
    <dbReference type="NCBI Taxonomy" id="6978"/>
    <lineage>
        <taxon>Eukaryota</taxon>
        <taxon>Metazoa</taxon>
        <taxon>Ecdysozoa</taxon>
        <taxon>Arthropoda</taxon>
        <taxon>Hexapoda</taxon>
        <taxon>Insecta</taxon>
        <taxon>Pterygota</taxon>
        <taxon>Neoptera</taxon>
        <taxon>Polyneoptera</taxon>
        <taxon>Dictyoptera</taxon>
        <taxon>Blattodea</taxon>
        <taxon>Blattoidea</taxon>
        <taxon>Blattidae</taxon>
        <taxon>Blattinae</taxon>
        <taxon>Periplaneta</taxon>
    </lineage>
</organism>
<protein>
    <recommendedName>
        <fullName evidence="3">Reverse transcriptase domain-containing protein</fullName>
    </recommendedName>
</protein>
<name>A0ABQ8SUP5_PERAM</name>
<keyword evidence="2" id="KW-1185">Reference proteome</keyword>
<reference evidence="1 2" key="1">
    <citation type="journal article" date="2022" name="Allergy">
        <title>Genome assembly and annotation of Periplaneta americana reveal a comprehensive cockroach allergen profile.</title>
        <authorList>
            <person name="Wang L."/>
            <person name="Xiong Q."/>
            <person name="Saelim N."/>
            <person name="Wang L."/>
            <person name="Nong W."/>
            <person name="Wan A.T."/>
            <person name="Shi M."/>
            <person name="Liu X."/>
            <person name="Cao Q."/>
            <person name="Hui J.H.L."/>
            <person name="Sookrung N."/>
            <person name="Leung T.F."/>
            <person name="Tungtrongchitr A."/>
            <person name="Tsui S.K.W."/>
        </authorList>
    </citation>
    <scope>NUCLEOTIDE SEQUENCE [LARGE SCALE GENOMIC DNA]</scope>
    <source>
        <strain evidence="1">PWHHKU_190912</strain>
    </source>
</reference>
<sequence>MEETRIRDDLDTLAAHCRVKREVNLRKGNKISVESVISKTSNIQLHRSVAQGSPISPTLFNLAIDDIIKDLTDIELEEFYGFEL</sequence>
<accession>A0ABQ8SUP5</accession>
<evidence type="ECO:0000313" key="2">
    <source>
        <dbReference type="Proteomes" id="UP001148838"/>
    </source>
</evidence>
<evidence type="ECO:0000313" key="1">
    <source>
        <dbReference type="EMBL" id="KAJ4437175.1"/>
    </source>
</evidence>
<gene>
    <name evidence="1" type="ORF">ANN_17310</name>
</gene>
<proteinExistence type="predicted"/>